<sequence length="787" mass="85084">MPASDTPETPAEPEAPGESGAQRAPGTEAASDTRSGREPESDHEQAADAAARLDAAPRASQESAAGTSEEASPRPPRDAAARPTGEASLRPSGEASLRPPEKASLQSADEPSLLSEEESVLVPAREPAVRPGEEAAVRPGQDVAVRSPRPSRASRTPSRPGASGTRPPTQESPGSAAEPPVTDLSDLSPAAWPGRAAAAWPALPLLAALALWVYAMRHTDVSALDDYGLVTALHPTFWAGLVVLTTGFWFTVRNPRRGNGWSLAYVLGLLVMERATQAVLYPTPLYAWAWKHDAVIDHLLTAGGLQTEDQLGDMAVYDQWPGFFAAQAALVRLLGVDNTAMYMAWWPLVSSLMLLLPLLLIYRTFTQDRRLIWTAVWLFFVANWVGQDYFSPQSVAFALHVGVLAVVLRRYGRSGGRRGRQGQAMWTVLITVLVTAIVVSHQLTPGMLVVSLLALCLTRRYRDWVPTVTTVVIFLAWCLTAALPFLSAAMPDMIRSVGDVGANVETGYGATPTGAGAVATSWAARLLSGSVLLLALVGVLRQRVLRHRALPLLLIAAAPLPMFVASSYGSEMIFRVLMFMLPGAAFFAAAALLPKVRTLAADAAARERGGREPAGTAGRRGFPLPRLRYGAWVPLLALLTGTLAFVPSYSGKDRINYFPPREVALVQQLFDQAPDGSLVVAANRNYPLAYDSYWRVDHYWFLDDDRRHVDEIVRNPATTLARDMAAVERPARAYFLLTQGQVANSEMNGQLDQAQLRRIRESVAGSPRFERVAENSAGVLYVLKTAS</sequence>
<feature type="compositionally biased region" description="Basic and acidic residues" evidence="1">
    <location>
        <begin position="127"/>
        <end position="136"/>
    </location>
</feature>
<feature type="transmembrane region" description="Helical" evidence="2">
    <location>
        <begin position="424"/>
        <end position="444"/>
    </location>
</feature>
<feature type="compositionally biased region" description="Low complexity" evidence="1">
    <location>
        <begin position="146"/>
        <end position="163"/>
    </location>
</feature>
<organism evidence="3 4">
    <name type="scientific">Streptomyces viridiviolaceus</name>
    <dbReference type="NCBI Taxonomy" id="68282"/>
    <lineage>
        <taxon>Bacteria</taxon>
        <taxon>Bacillati</taxon>
        <taxon>Actinomycetota</taxon>
        <taxon>Actinomycetes</taxon>
        <taxon>Kitasatosporales</taxon>
        <taxon>Streptomycetaceae</taxon>
        <taxon>Streptomyces</taxon>
    </lineage>
</organism>
<feature type="transmembrane region" description="Helical" evidence="2">
    <location>
        <begin position="549"/>
        <end position="566"/>
    </location>
</feature>
<feature type="transmembrane region" description="Helical" evidence="2">
    <location>
        <begin position="572"/>
        <end position="593"/>
    </location>
</feature>
<feature type="compositionally biased region" description="Low complexity" evidence="1">
    <location>
        <begin position="47"/>
        <end position="59"/>
    </location>
</feature>
<accession>A0ABW2E155</accession>
<proteinExistence type="predicted"/>
<protein>
    <submittedName>
        <fullName evidence="3">Glycosyltransferase</fullName>
    </submittedName>
</protein>
<feature type="compositionally biased region" description="Low complexity" evidence="1">
    <location>
        <begin position="1"/>
        <end position="21"/>
    </location>
</feature>
<evidence type="ECO:0000313" key="3">
    <source>
        <dbReference type="EMBL" id="MFC7012753.1"/>
    </source>
</evidence>
<evidence type="ECO:0000313" key="4">
    <source>
        <dbReference type="Proteomes" id="UP001596409"/>
    </source>
</evidence>
<feature type="transmembrane region" description="Helical" evidence="2">
    <location>
        <begin position="262"/>
        <end position="281"/>
    </location>
</feature>
<feature type="transmembrane region" description="Helical" evidence="2">
    <location>
        <begin position="393"/>
        <end position="412"/>
    </location>
</feature>
<keyword evidence="4" id="KW-1185">Reference proteome</keyword>
<feature type="transmembrane region" description="Helical" evidence="2">
    <location>
        <begin position="629"/>
        <end position="649"/>
    </location>
</feature>
<feature type="transmembrane region" description="Helical" evidence="2">
    <location>
        <begin position="197"/>
        <end position="215"/>
    </location>
</feature>
<feature type="region of interest" description="Disordered" evidence="1">
    <location>
        <begin position="1"/>
        <end position="188"/>
    </location>
</feature>
<dbReference type="EMBL" id="JBHSYM010000026">
    <property type="protein sequence ID" value="MFC7012753.1"/>
    <property type="molecule type" value="Genomic_DNA"/>
</dbReference>
<keyword evidence="2" id="KW-0472">Membrane</keyword>
<dbReference type="Proteomes" id="UP001596409">
    <property type="component" value="Unassembled WGS sequence"/>
</dbReference>
<feature type="transmembrane region" description="Helical" evidence="2">
    <location>
        <begin position="227"/>
        <end position="250"/>
    </location>
</feature>
<feature type="transmembrane region" description="Helical" evidence="2">
    <location>
        <begin position="343"/>
        <end position="362"/>
    </location>
</feature>
<keyword evidence="2" id="KW-0812">Transmembrane</keyword>
<evidence type="ECO:0000256" key="1">
    <source>
        <dbReference type="SAM" id="MobiDB-lite"/>
    </source>
</evidence>
<feature type="compositionally biased region" description="Basic and acidic residues" evidence="1">
    <location>
        <begin position="71"/>
        <end position="80"/>
    </location>
</feature>
<comment type="caution">
    <text evidence="3">The sequence shown here is derived from an EMBL/GenBank/DDBJ whole genome shotgun (WGS) entry which is preliminary data.</text>
</comment>
<feature type="compositionally biased region" description="Basic and acidic residues" evidence="1">
    <location>
        <begin position="34"/>
        <end position="46"/>
    </location>
</feature>
<keyword evidence="2" id="KW-1133">Transmembrane helix</keyword>
<feature type="transmembrane region" description="Helical" evidence="2">
    <location>
        <begin position="371"/>
        <end position="387"/>
    </location>
</feature>
<dbReference type="RefSeq" id="WP_229881282.1">
    <property type="nucleotide sequence ID" value="NZ_BMWA01000019.1"/>
</dbReference>
<feature type="compositionally biased region" description="Polar residues" evidence="1">
    <location>
        <begin position="60"/>
        <end position="70"/>
    </location>
</feature>
<evidence type="ECO:0000256" key="2">
    <source>
        <dbReference type="SAM" id="Phobius"/>
    </source>
</evidence>
<feature type="transmembrane region" description="Helical" evidence="2">
    <location>
        <begin position="464"/>
        <end position="486"/>
    </location>
</feature>
<gene>
    <name evidence="3" type="ORF">ACFQMH_13725</name>
</gene>
<name>A0ABW2E155_9ACTN</name>
<reference evidence="4" key="1">
    <citation type="journal article" date="2019" name="Int. J. Syst. Evol. Microbiol.">
        <title>The Global Catalogue of Microorganisms (GCM) 10K type strain sequencing project: providing services to taxonomists for standard genome sequencing and annotation.</title>
        <authorList>
            <consortium name="The Broad Institute Genomics Platform"/>
            <consortium name="The Broad Institute Genome Sequencing Center for Infectious Disease"/>
            <person name="Wu L."/>
            <person name="Ma J."/>
        </authorList>
    </citation>
    <scope>NUCLEOTIDE SEQUENCE [LARGE SCALE GENOMIC DNA]</scope>
    <source>
        <strain evidence="4">JCM 4855</strain>
    </source>
</reference>